<keyword evidence="1" id="KW-0472">Membrane</keyword>
<feature type="transmembrane region" description="Helical" evidence="1">
    <location>
        <begin position="51"/>
        <end position="80"/>
    </location>
</feature>
<evidence type="ECO:0000313" key="2">
    <source>
        <dbReference type="EMBL" id="KKK95734.1"/>
    </source>
</evidence>
<protein>
    <submittedName>
        <fullName evidence="2">Uncharacterized protein</fullName>
    </submittedName>
</protein>
<sequence length="83" mass="9359">MRPDNQVRINTLRGFLVDKSRLLCRAVYVRVGFRLKVGFRLETPMDELIGFFWWLVRAAGILIFIWLVSGGGGPVCIFLAGCG</sequence>
<name>A0A0F9BZD7_9ZZZZ</name>
<dbReference type="EMBL" id="LAZR01046783">
    <property type="protein sequence ID" value="KKK95734.1"/>
    <property type="molecule type" value="Genomic_DNA"/>
</dbReference>
<keyword evidence="1" id="KW-0812">Transmembrane</keyword>
<accession>A0A0F9BZD7</accession>
<keyword evidence="1" id="KW-1133">Transmembrane helix</keyword>
<dbReference type="AlphaFoldDB" id="A0A0F9BZD7"/>
<comment type="caution">
    <text evidence="2">The sequence shown here is derived from an EMBL/GenBank/DDBJ whole genome shotgun (WGS) entry which is preliminary data.</text>
</comment>
<organism evidence="2">
    <name type="scientific">marine sediment metagenome</name>
    <dbReference type="NCBI Taxonomy" id="412755"/>
    <lineage>
        <taxon>unclassified sequences</taxon>
        <taxon>metagenomes</taxon>
        <taxon>ecological metagenomes</taxon>
    </lineage>
</organism>
<evidence type="ECO:0000256" key="1">
    <source>
        <dbReference type="SAM" id="Phobius"/>
    </source>
</evidence>
<feature type="non-terminal residue" evidence="2">
    <location>
        <position position="1"/>
    </location>
</feature>
<proteinExistence type="predicted"/>
<gene>
    <name evidence="2" type="ORF">LCGC14_2669820</name>
</gene>
<reference evidence="2" key="1">
    <citation type="journal article" date="2015" name="Nature">
        <title>Complex archaea that bridge the gap between prokaryotes and eukaryotes.</title>
        <authorList>
            <person name="Spang A."/>
            <person name="Saw J.H."/>
            <person name="Jorgensen S.L."/>
            <person name="Zaremba-Niedzwiedzka K."/>
            <person name="Martijn J."/>
            <person name="Lind A.E."/>
            <person name="van Eijk R."/>
            <person name="Schleper C."/>
            <person name="Guy L."/>
            <person name="Ettema T.J."/>
        </authorList>
    </citation>
    <scope>NUCLEOTIDE SEQUENCE</scope>
</reference>